<dbReference type="InterPro" id="IPR000477">
    <property type="entry name" value="RT_dom"/>
</dbReference>
<feature type="domain" description="Reverse transcriptase" evidence="1">
    <location>
        <begin position="102"/>
        <end position="331"/>
    </location>
</feature>
<name>A0ABY6HXE7_9ARCH</name>
<dbReference type="InterPro" id="IPR043502">
    <property type="entry name" value="DNA/RNA_pol_sf"/>
</dbReference>
<sequence length="490" mass="57920">MKKINESNKERHEVQVCWSKIDWISVCSYVERLQDRIYIATEKKEFRTVKNLQKLAIRSHYVKLYAIRNVTQLNSGRKTPGIDGITCLNNKERESLYEIVKTFSYSSIKSYHPKPVKRIEIPKANGKLRPIGIPTVFDRVIQMLVKIALEPEFEQKFHQNSFGFRPGRCCQDAVEVINYTIRYGKGEYILNADITGCFDNIAHSTLLSELHVFKPLVKKWLKAGVLINNRKYGTEKGTPQGGIISPLLTNIALNRLDYLFNRKISYRGKEYQTTLVRYADDIVILSTSKNFLVRIKDVLAKTLLRQGLTLNTNKTVLIHKSEGFKFLGFHFIQHPYKTLWIQPEKASVQRMLHKLKVLLDSHKQIKSDALIYALNKRILGWARYYQYCRINGIFNRMDSIVFRWIWKWCTRRHPRKPRKWLRQRYFKAVNSLNWVFSGDIWSLSYFVDVKRKKYRWRVGKESYLNPRERKLWKQNNICNSIYNNANSVFS</sequence>
<evidence type="ECO:0000259" key="1">
    <source>
        <dbReference type="PROSITE" id="PS50878"/>
    </source>
</evidence>
<dbReference type="InterPro" id="IPR025960">
    <property type="entry name" value="RVT_N"/>
</dbReference>
<gene>
    <name evidence="2" type="ORF">NEF87_004490</name>
</gene>
<dbReference type="InterPro" id="IPR013597">
    <property type="entry name" value="Mat_intron_G2"/>
</dbReference>
<dbReference type="NCBIfam" id="TIGR04416">
    <property type="entry name" value="group_II_RT_mat"/>
    <property type="match status" value="1"/>
</dbReference>
<dbReference type="PROSITE" id="PS50878">
    <property type="entry name" value="RT_POL"/>
    <property type="match status" value="1"/>
</dbReference>
<dbReference type="Pfam" id="PF13655">
    <property type="entry name" value="RVT_N"/>
    <property type="match status" value="1"/>
</dbReference>
<keyword evidence="3" id="KW-1185">Reference proteome</keyword>
<dbReference type="EMBL" id="CP104013">
    <property type="protein sequence ID" value="UYP48205.1"/>
    <property type="molecule type" value="Genomic_DNA"/>
</dbReference>
<dbReference type="CDD" id="cd01651">
    <property type="entry name" value="RT_G2_intron"/>
    <property type="match status" value="1"/>
</dbReference>
<dbReference type="InterPro" id="IPR030931">
    <property type="entry name" value="Group_II_RT_mat"/>
</dbReference>
<organism evidence="2 3">
    <name type="scientific">Candidatus Lokiarchaeum ossiferum</name>
    <dbReference type="NCBI Taxonomy" id="2951803"/>
    <lineage>
        <taxon>Archaea</taxon>
        <taxon>Promethearchaeati</taxon>
        <taxon>Promethearchaeota</taxon>
        <taxon>Promethearchaeia</taxon>
        <taxon>Promethearchaeales</taxon>
        <taxon>Promethearchaeaceae</taxon>
        <taxon>Candidatus Lokiarchaeum</taxon>
    </lineage>
</organism>
<dbReference type="Pfam" id="PF08388">
    <property type="entry name" value="GIIM"/>
    <property type="match status" value="1"/>
</dbReference>
<dbReference type="PANTHER" id="PTHR34047">
    <property type="entry name" value="NUCLEAR INTRON MATURASE 1, MITOCHONDRIAL-RELATED"/>
    <property type="match status" value="1"/>
</dbReference>
<protein>
    <recommendedName>
        <fullName evidence="1">Reverse transcriptase domain-containing protein</fullName>
    </recommendedName>
</protein>
<dbReference type="PANTHER" id="PTHR34047:SF8">
    <property type="entry name" value="PROTEIN YKFC"/>
    <property type="match status" value="1"/>
</dbReference>
<dbReference type="InterPro" id="IPR051083">
    <property type="entry name" value="GrpII_Intron_Splice-Mob/Def"/>
</dbReference>
<dbReference type="Proteomes" id="UP001208689">
    <property type="component" value="Chromosome"/>
</dbReference>
<reference evidence="2" key="1">
    <citation type="submission" date="2022-09" db="EMBL/GenBank/DDBJ databases">
        <title>Actin cytoskeleton and complex cell architecture in an #Asgard archaeon.</title>
        <authorList>
            <person name="Ponce Toledo R.I."/>
            <person name="Schleper C."/>
            <person name="Rodrigues Oliveira T."/>
            <person name="Wollweber F."/>
            <person name="Xu J."/>
            <person name="Rittmann S."/>
            <person name="Klingl A."/>
            <person name="Pilhofer M."/>
        </authorList>
    </citation>
    <scope>NUCLEOTIDE SEQUENCE</scope>
    <source>
        <strain evidence="2">B-35</strain>
    </source>
</reference>
<dbReference type="Gene3D" id="3.30.70.270">
    <property type="match status" value="1"/>
</dbReference>
<dbReference type="InterPro" id="IPR043128">
    <property type="entry name" value="Rev_trsase/Diguanyl_cyclase"/>
</dbReference>
<dbReference type="Pfam" id="PF00078">
    <property type="entry name" value="RVT_1"/>
    <property type="match status" value="1"/>
</dbReference>
<proteinExistence type="predicted"/>
<evidence type="ECO:0000313" key="3">
    <source>
        <dbReference type="Proteomes" id="UP001208689"/>
    </source>
</evidence>
<dbReference type="SUPFAM" id="SSF56672">
    <property type="entry name" value="DNA/RNA polymerases"/>
    <property type="match status" value="1"/>
</dbReference>
<accession>A0ABY6HXE7</accession>
<evidence type="ECO:0000313" key="2">
    <source>
        <dbReference type="EMBL" id="UYP48205.1"/>
    </source>
</evidence>